<dbReference type="InterPro" id="IPR036526">
    <property type="entry name" value="C-N_Hydrolase_sf"/>
</dbReference>
<dbReference type="PROSITE" id="PS00920">
    <property type="entry name" value="NITRIL_CHT_1"/>
    <property type="match status" value="1"/>
</dbReference>
<gene>
    <name evidence="7" type="primary">nadE</name>
    <name evidence="12" type="ORF">ACFQ1C_13840</name>
</gene>
<comment type="similarity">
    <text evidence="10">Belongs to the NAD synthetase family.</text>
</comment>
<evidence type="ECO:0000313" key="12">
    <source>
        <dbReference type="EMBL" id="MFD1009225.1"/>
    </source>
</evidence>
<feature type="binding site" evidence="7">
    <location>
        <position position="510"/>
    </location>
    <ligand>
        <name>deamido-NAD(+)</name>
        <dbReference type="ChEBI" id="CHEBI:58437"/>
        <note>ligand shared between two neighboring subunits</note>
    </ligand>
</feature>
<dbReference type="InterPro" id="IPR014729">
    <property type="entry name" value="Rossmann-like_a/b/a_fold"/>
</dbReference>
<reference evidence="13" key="1">
    <citation type="journal article" date="2019" name="Int. J. Syst. Evol. Microbiol.">
        <title>The Global Catalogue of Microorganisms (GCM) 10K type strain sequencing project: providing services to taxonomists for standard genome sequencing and annotation.</title>
        <authorList>
            <consortium name="The Broad Institute Genomics Platform"/>
            <consortium name="The Broad Institute Genome Sequencing Center for Infectious Disease"/>
            <person name="Wu L."/>
            <person name="Ma J."/>
        </authorList>
    </citation>
    <scope>NUCLEOTIDE SEQUENCE [LARGE SCALE GENOMIC DNA]</scope>
    <source>
        <strain evidence="13">CCUG 60525</strain>
    </source>
</reference>
<comment type="caution">
    <text evidence="7">Lacks conserved residue(s) required for the propagation of feature annotation.</text>
</comment>
<organism evidence="12 13">
    <name type="scientific">Oceanisphaera ostreae</name>
    <dbReference type="NCBI Taxonomy" id="914151"/>
    <lineage>
        <taxon>Bacteria</taxon>
        <taxon>Pseudomonadati</taxon>
        <taxon>Pseudomonadota</taxon>
        <taxon>Gammaproteobacteria</taxon>
        <taxon>Aeromonadales</taxon>
        <taxon>Aeromonadaceae</taxon>
        <taxon>Oceanisphaera</taxon>
    </lineage>
</organism>
<keyword evidence="3 7" id="KW-0436">Ligase</keyword>
<evidence type="ECO:0000256" key="1">
    <source>
        <dbReference type="ARBA" id="ARBA00005188"/>
    </source>
</evidence>
<keyword evidence="5 7" id="KW-0067">ATP-binding</keyword>
<dbReference type="PANTHER" id="PTHR23090">
    <property type="entry name" value="NH 3 /GLUTAMINE-DEPENDENT NAD + SYNTHETASE"/>
    <property type="match status" value="1"/>
</dbReference>
<feature type="active site" description="Proton acceptor" evidence="9">
    <location>
        <position position="45"/>
    </location>
</feature>
<comment type="catalytic activity">
    <reaction evidence="7 8">
        <text>deamido-NAD(+) + L-glutamine + ATP + H2O = L-glutamate + AMP + diphosphate + NAD(+) + H(+)</text>
        <dbReference type="Rhea" id="RHEA:24384"/>
        <dbReference type="ChEBI" id="CHEBI:15377"/>
        <dbReference type="ChEBI" id="CHEBI:15378"/>
        <dbReference type="ChEBI" id="CHEBI:29985"/>
        <dbReference type="ChEBI" id="CHEBI:30616"/>
        <dbReference type="ChEBI" id="CHEBI:33019"/>
        <dbReference type="ChEBI" id="CHEBI:57540"/>
        <dbReference type="ChEBI" id="CHEBI:58359"/>
        <dbReference type="ChEBI" id="CHEBI:58437"/>
        <dbReference type="ChEBI" id="CHEBI:456215"/>
        <dbReference type="EC" id="6.3.5.1"/>
    </reaction>
</comment>
<feature type="binding site" evidence="7">
    <location>
        <position position="118"/>
    </location>
    <ligand>
        <name>L-glutamine</name>
        <dbReference type="ChEBI" id="CHEBI:58359"/>
    </ligand>
</feature>
<evidence type="ECO:0000256" key="2">
    <source>
        <dbReference type="ARBA" id="ARBA00007145"/>
    </source>
</evidence>
<comment type="function">
    <text evidence="7">Catalyzes the ATP-dependent amidation of deamido-NAD to form NAD. Uses L-glutamine as a nitrogen source.</text>
</comment>
<feature type="binding site" evidence="7">
    <location>
        <position position="395"/>
    </location>
    <ligand>
        <name>ATP</name>
        <dbReference type="ChEBI" id="CHEBI:30616"/>
    </ligand>
</feature>
<evidence type="ECO:0000256" key="10">
    <source>
        <dbReference type="RuleBase" id="RU003811"/>
    </source>
</evidence>
<sequence>MPSQLTLALAQLNLTVGAIEANTHTMLAALADAERQGADLVLFPELAITGYPPEDLLLRDDLYSRLDAALVQLADASTQTALIVGHPWRQGGHCYNAASFYYQGKLQARYFKQQLPNYGVFDEQRYFSAGEQSCVVEFKGHQLGLLICEDVWQAGPAASAKAAGAELLLSLNASPYYQGVVEVRHQQLAKRCRENALPLVYVNQVGGQDELIFDGRSMALNALGEITQSMVAFKPELALVHFDLKTPRKGQIQAPLESLAELYQSLVLATRDYVNKNGFNGAVLGLSGGIDSALTVAIAVDALGKDQVQAVMMPFRYTASISVADAEEEAKLLGIEYNSVSIEPIFDAFMGQLAPLFAEELPQAGDTTEENLQARARGMLLMALSNKRRRLVLTTGNKSELAVGYCTLYGDMVGGFAPLKDVSKTLVFALSRYRNTLGYVIPQRVIERPPSAELAPGQLDQDNLPPYDVLDAILEAYVEQDQSLNDLLASGFDEAEVRRVIKLVDINEYKRRQGAMGPRITQRNFGKDRRYPITSGFGKINW</sequence>
<dbReference type="PIRSF" id="PIRSF006630">
    <property type="entry name" value="NADS_GAT"/>
    <property type="match status" value="1"/>
</dbReference>
<dbReference type="CDD" id="cd07570">
    <property type="entry name" value="GAT_Gln-NAD-synth"/>
    <property type="match status" value="1"/>
</dbReference>
<dbReference type="InterPro" id="IPR000132">
    <property type="entry name" value="Nitrilase/CN_hydratase_CS"/>
</dbReference>
<dbReference type="CDD" id="cd00553">
    <property type="entry name" value="NAD_synthase"/>
    <property type="match status" value="1"/>
</dbReference>
<feature type="binding site" evidence="7">
    <location>
        <begin position="285"/>
        <end position="292"/>
    </location>
    <ligand>
        <name>ATP</name>
        <dbReference type="ChEBI" id="CHEBI:30616"/>
    </ligand>
</feature>
<evidence type="ECO:0000313" key="13">
    <source>
        <dbReference type="Proteomes" id="UP001597048"/>
    </source>
</evidence>
<dbReference type="EC" id="6.3.5.1" evidence="7 8"/>
<feature type="domain" description="CN hydrolase" evidence="11">
    <location>
        <begin position="5"/>
        <end position="244"/>
    </location>
</feature>
<dbReference type="PROSITE" id="PS50263">
    <property type="entry name" value="CN_HYDROLASE"/>
    <property type="match status" value="1"/>
</dbReference>
<dbReference type="SUPFAM" id="SSF56317">
    <property type="entry name" value="Carbon-nitrogen hydrolase"/>
    <property type="match status" value="1"/>
</dbReference>
<dbReference type="EMBL" id="JBHTJS010000058">
    <property type="protein sequence ID" value="MFD1009225.1"/>
    <property type="molecule type" value="Genomic_DNA"/>
</dbReference>
<dbReference type="Gene3D" id="3.40.50.620">
    <property type="entry name" value="HUPs"/>
    <property type="match status" value="1"/>
</dbReference>
<dbReference type="NCBIfam" id="TIGR00552">
    <property type="entry name" value="nadE"/>
    <property type="match status" value="1"/>
</dbReference>
<accession>A0ABW3KK25</accession>
<feature type="active site" description="For glutaminase activity" evidence="7">
    <location>
        <position position="112"/>
    </location>
</feature>
<keyword evidence="6 7" id="KW-0520">NAD</keyword>
<feature type="active site" description="Proton acceptor; for glutaminase activity" evidence="7">
    <location>
        <position position="45"/>
    </location>
</feature>
<keyword evidence="4 7" id="KW-0547">Nucleotide-binding</keyword>
<dbReference type="InterPro" id="IPR003694">
    <property type="entry name" value="NAD_synthase"/>
</dbReference>
<dbReference type="InterPro" id="IPR014445">
    <property type="entry name" value="Gln-dep_NAD_synthase"/>
</dbReference>
<dbReference type="GO" id="GO:0003952">
    <property type="term" value="F:NAD+ synthase (glutamine-hydrolyzing) activity"/>
    <property type="evidence" value="ECO:0007669"/>
    <property type="project" value="UniProtKB-EC"/>
</dbReference>
<protein>
    <recommendedName>
        <fullName evidence="7 8">Glutamine-dependent NAD(+) synthetase</fullName>
        <ecNumber evidence="7 8">6.3.5.1</ecNumber>
    </recommendedName>
    <alternativeName>
        <fullName evidence="7 8">NAD(+) synthase [glutamine-hydrolyzing]</fullName>
    </alternativeName>
</protein>
<comment type="caution">
    <text evidence="12">The sequence shown here is derived from an EMBL/GenBank/DDBJ whole genome shotgun (WGS) entry which is preliminary data.</text>
</comment>
<name>A0ABW3KK25_9GAMM</name>
<feature type="active site" description="Nucleophile; for glutaminase activity" evidence="7">
    <location>
        <position position="148"/>
    </location>
</feature>
<dbReference type="InterPro" id="IPR022310">
    <property type="entry name" value="NAD/GMP_synthase"/>
</dbReference>
<feature type="binding site" evidence="7">
    <location>
        <position position="371"/>
    </location>
    <ligand>
        <name>deamido-NAD(+)</name>
        <dbReference type="ChEBI" id="CHEBI:58437"/>
        <note>ligand shared between two neighboring subunits</note>
    </ligand>
</feature>
<evidence type="ECO:0000256" key="7">
    <source>
        <dbReference type="HAMAP-Rule" id="MF_02090"/>
    </source>
</evidence>
<dbReference type="NCBIfam" id="NF010588">
    <property type="entry name" value="PRK13981.1"/>
    <property type="match status" value="1"/>
</dbReference>
<dbReference type="Proteomes" id="UP001597048">
    <property type="component" value="Unassembled WGS sequence"/>
</dbReference>
<dbReference type="Pfam" id="PF00795">
    <property type="entry name" value="CN_hydrolase"/>
    <property type="match status" value="1"/>
</dbReference>
<comment type="similarity">
    <text evidence="2 7 8">In the C-terminal section; belongs to the NAD synthetase family.</text>
</comment>
<evidence type="ECO:0000256" key="6">
    <source>
        <dbReference type="ARBA" id="ARBA00023027"/>
    </source>
</evidence>
<keyword evidence="13" id="KW-1185">Reference proteome</keyword>
<dbReference type="RefSeq" id="WP_379559258.1">
    <property type="nucleotide sequence ID" value="NZ_JBHTJS010000058.1"/>
</dbReference>
<feature type="binding site" evidence="7">
    <location>
        <position position="400"/>
    </location>
    <ligand>
        <name>deamido-NAD(+)</name>
        <dbReference type="ChEBI" id="CHEBI:58437"/>
        <note>ligand shared between two neighboring subunits</note>
    </ligand>
</feature>
<dbReference type="InterPro" id="IPR003010">
    <property type="entry name" value="C-N_Hydrolase"/>
</dbReference>
<evidence type="ECO:0000256" key="9">
    <source>
        <dbReference type="PROSITE-ProRule" id="PRU10139"/>
    </source>
</evidence>
<comment type="pathway">
    <text evidence="1 7 8">Cofactor biosynthesis; NAD(+) biosynthesis; NAD(+) from deamido-NAD(+) (L-Gln route): step 1/1.</text>
</comment>
<feature type="binding site" evidence="7">
    <location>
        <position position="174"/>
    </location>
    <ligand>
        <name>L-glutamine</name>
        <dbReference type="ChEBI" id="CHEBI:58359"/>
    </ligand>
</feature>
<dbReference type="Gene3D" id="3.60.110.10">
    <property type="entry name" value="Carbon-nitrogen hydrolase"/>
    <property type="match status" value="1"/>
</dbReference>
<dbReference type="SUPFAM" id="SSF52402">
    <property type="entry name" value="Adenine nucleotide alpha hydrolases-like"/>
    <property type="match status" value="1"/>
</dbReference>
<evidence type="ECO:0000256" key="4">
    <source>
        <dbReference type="ARBA" id="ARBA00022741"/>
    </source>
</evidence>
<dbReference type="HAMAP" id="MF_02090">
    <property type="entry name" value="NadE_glutamine_dep"/>
    <property type="match status" value="1"/>
</dbReference>
<dbReference type="Pfam" id="PF02540">
    <property type="entry name" value="NAD_synthase"/>
    <property type="match status" value="1"/>
</dbReference>
<evidence type="ECO:0000259" key="11">
    <source>
        <dbReference type="PROSITE" id="PS50263"/>
    </source>
</evidence>
<evidence type="ECO:0000256" key="5">
    <source>
        <dbReference type="ARBA" id="ARBA00022840"/>
    </source>
</evidence>
<proteinExistence type="inferred from homology"/>
<evidence type="ECO:0000256" key="8">
    <source>
        <dbReference type="PIRNR" id="PIRNR006630"/>
    </source>
</evidence>
<evidence type="ECO:0000256" key="3">
    <source>
        <dbReference type="ARBA" id="ARBA00022598"/>
    </source>
</evidence>
<dbReference type="PANTHER" id="PTHR23090:SF9">
    <property type="entry name" value="GLUTAMINE-DEPENDENT NAD(+) SYNTHETASE"/>
    <property type="match status" value="1"/>
</dbReference>